<accession>B8ERN5</accession>
<dbReference type="OrthoDB" id="7574913at2"/>
<dbReference type="RefSeq" id="WP_012591157.1">
    <property type="nucleotide sequence ID" value="NC_011666.1"/>
</dbReference>
<name>B8ERN5_METSB</name>
<dbReference type="EMBL" id="CP001280">
    <property type="protein sequence ID" value="ACK51087.1"/>
    <property type="molecule type" value="Genomic_DNA"/>
</dbReference>
<dbReference type="AlphaFoldDB" id="B8ERN5"/>
<feature type="region of interest" description="Disordered" evidence="1">
    <location>
        <begin position="57"/>
        <end position="85"/>
    </location>
</feature>
<evidence type="ECO:0000313" key="2">
    <source>
        <dbReference type="EMBL" id="ACK51087.1"/>
    </source>
</evidence>
<keyword evidence="3" id="KW-1185">Reference proteome</keyword>
<organism evidence="2 3">
    <name type="scientific">Methylocella silvestris (strain DSM 15510 / CIP 108128 / LMG 27833 / NCIMB 13906 / BL2)</name>
    <dbReference type="NCBI Taxonomy" id="395965"/>
    <lineage>
        <taxon>Bacteria</taxon>
        <taxon>Pseudomonadati</taxon>
        <taxon>Pseudomonadota</taxon>
        <taxon>Alphaproteobacteria</taxon>
        <taxon>Hyphomicrobiales</taxon>
        <taxon>Beijerinckiaceae</taxon>
        <taxon>Methylocella</taxon>
    </lineage>
</organism>
<proteinExistence type="predicted"/>
<dbReference type="HOGENOM" id="CLU_2508941_0_0_5"/>
<evidence type="ECO:0000313" key="3">
    <source>
        <dbReference type="Proteomes" id="UP000002257"/>
    </source>
</evidence>
<dbReference type="KEGG" id="msl:Msil_2148"/>
<dbReference type="Proteomes" id="UP000002257">
    <property type="component" value="Chromosome"/>
</dbReference>
<sequence>MSAVGDALTALKTAMLLEERIGSQARKVEQLALSVVEMDKRLAALEGRMEGFLAAASAFGGRPPRPTKMIESSSHDQQNPPPRKG</sequence>
<gene>
    <name evidence="2" type="ordered locus">Msil_2148</name>
</gene>
<reference evidence="2 3" key="1">
    <citation type="journal article" date="2010" name="J. Bacteriol.">
        <title>Complete genome sequence of the aerobic facultative methanotroph Methylocella silvestris BL2.</title>
        <authorList>
            <person name="Chen Y."/>
            <person name="Crombie A."/>
            <person name="Rahman M.T."/>
            <person name="Dedysh S.N."/>
            <person name="Liesack W."/>
            <person name="Stott M.B."/>
            <person name="Alam M."/>
            <person name="Theisen A.R."/>
            <person name="Murrell J.C."/>
            <person name="Dunfield P.F."/>
        </authorList>
    </citation>
    <scope>NUCLEOTIDE SEQUENCE [LARGE SCALE GENOMIC DNA]</scope>
    <source>
        <strain evidence="3">DSM 15510 / CIP 108128 / LMG 27833 / NCIMB 13906 / BL2</strain>
    </source>
</reference>
<evidence type="ECO:0000256" key="1">
    <source>
        <dbReference type="SAM" id="MobiDB-lite"/>
    </source>
</evidence>
<protein>
    <submittedName>
        <fullName evidence="2">Uncharacterized protein</fullName>
    </submittedName>
</protein>
<dbReference type="STRING" id="395965.Msil_2148"/>